<reference evidence="2 3" key="1">
    <citation type="submission" date="2016-06" db="EMBL/GenBank/DDBJ databases">
        <title>Complete genome sequences of Bordetella bronchialis and Bordetella flabilis.</title>
        <authorList>
            <person name="LiPuma J.J."/>
            <person name="Spilker T."/>
        </authorList>
    </citation>
    <scope>NUCLEOTIDE SEQUENCE [LARGE SCALE GENOMIC DNA]</scope>
    <source>
        <strain evidence="2 3">AU3182</strain>
    </source>
</reference>
<evidence type="ECO:0000313" key="3">
    <source>
        <dbReference type="Proteomes" id="UP000091897"/>
    </source>
</evidence>
<protein>
    <recommendedName>
        <fullName evidence="1">AB hydrolase-1 domain-containing protein</fullName>
    </recommendedName>
</protein>
<proteinExistence type="predicted"/>
<dbReference type="Pfam" id="PF00561">
    <property type="entry name" value="Abhydrolase_1"/>
    <property type="match status" value="1"/>
</dbReference>
<name>A0ABM6CRS9_9BORD</name>
<dbReference type="InterPro" id="IPR000073">
    <property type="entry name" value="AB_hydrolase_1"/>
</dbReference>
<dbReference type="SUPFAM" id="SSF53474">
    <property type="entry name" value="alpha/beta-Hydrolases"/>
    <property type="match status" value="1"/>
</dbReference>
<organism evidence="2 3">
    <name type="scientific">Bordetella bronchialis</name>
    <dbReference type="NCBI Taxonomy" id="463025"/>
    <lineage>
        <taxon>Bacteria</taxon>
        <taxon>Pseudomonadati</taxon>
        <taxon>Pseudomonadota</taxon>
        <taxon>Betaproteobacteria</taxon>
        <taxon>Burkholderiales</taxon>
        <taxon>Alcaligenaceae</taxon>
        <taxon>Bordetella</taxon>
    </lineage>
</organism>
<dbReference type="PANTHER" id="PTHR43433">
    <property type="entry name" value="HYDROLASE, ALPHA/BETA FOLD FAMILY PROTEIN"/>
    <property type="match status" value="1"/>
</dbReference>
<dbReference type="Gene3D" id="3.40.50.1820">
    <property type="entry name" value="alpha/beta hydrolase"/>
    <property type="match status" value="1"/>
</dbReference>
<feature type="domain" description="AB hydrolase-1" evidence="1">
    <location>
        <begin position="21"/>
        <end position="246"/>
    </location>
</feature>
<keyword evidence="3" id="KW-1185">Reference proteome</keyword>
<accession>A0ABM6CRS9</accession>
<sequence length="262" mass="28289">MAIARIGELRMYYEVHGSGEPVVLVAGYTCDHTFWDAVVPALAERYAVLVFDNRAVGRTRDAGRPFTMETMAADTAALIRHQGWSRPCLVGQSMGGAVVQTMLARFPQACGPCAFVNSTPAFSTTTRLALNTLFALRKAGADLSLLVDAALPWFAGERWLADPANREAFLAALRDHPAPQSLADQERQLRALESFGMGVTPQWRSPALVISGSEDLITTATEGQALARSLDGRYVELPGGHTMPVEAPGPLVDALVDFFTKQ</sequence>
<dbReference type="PANTHER" id="PTHR43433:SF5">
    <property type="entry name" value="AB HYDROLASE-1 DOMAIN-CONTAINING PROTEIN"/>
    <property type="match status" value="1"/>
</dbReference>
<dbReference type="RefSeq" id="WP_066348755.1">
    <property type="nucleotide sequence ID" value="NZ_CBCSFJ010000038.1"/>
</dbReference>
<dbReference type="InterPro" id="IPR050471">
    <property type="entry name" value="AB_hydrolase"/>
</dbReference>
<dbReference type="EMBL" id="CP016170">
    <property type="protein sequence ID" value="ANN66741.1"/>
    <property type="molecule type" value="Genomic_DNA"/>
</dbReference>
<gene>
    <name evidence="2" type="ORF">BAU06_11030</name>
</gene>
<evidence type="ECO:0000313" key="2">
    <source>
        <dbReference type="EMBL" id="ANN66741.1"/>
    </source>
</evidence>
<dbReference type="InterPro" id="IPR029058">
    <property type="entry name" value="AB_hydrolase_fold"/>
</dbReference>
<dbReference type="Proteomes" id="UP000091897">
    <property type="component" value="Chromosome"/>
</dbReference>
<evidence type="ECO:0000259" key="1">
    <source>
        <dbReference type="Pfam" id="PF00561"/>
    </source>
</evidence>